<organism evidence="5 6">
    <name type="scientific">Candidatus Roizmanbacteria bacterium CG11_big_fil_rev_8_21_14_0_20_36_8</name>
    <dbReference type="NCBI Taxonomy" id="1974856"/>
    <lineage>
        <taxon>Bacteria</taxon>
        <taxon>Candidatus Roizmaniibacteriota</taxon>
    </lineage>
</organism>
<dbReference type="PANTHER" id="PTHR30408">
    <property type="entry name" value="TYPE-1 RESTRICTION ENZYME ECOKI SPECIFICITY PROTEIN"/>
    <property type="match status" value="1"/>
</dbReference>
<dbReference type="CDD" id="cd17248">
    <property type="entry name" value="RMtype1_S_AmiI-TRD2-CR2_like"/>
    <property type="match status" value="1"/>
</dbReference>
<proteinExistence type="inferred from homology"/>
<feature type="domain" description="Type I restriction modification DNA specificity" evidence="4">
    <location>
        <begin position="221"/>
        <end position="394"/>
    </location>
</feature>
<dbReference type="EMBL" id="PCVM01000073">
    <property type="protein sequence ID" value="PIQ73312.1"/>
    <property type="molecule type" value="Genomic_DNA"/>
</dbReference>
<protein>
    <recommendedName>
        <fullName evidence="4">Type I restriction modification DNA specificity domain-containing protein</fullName>
    </recommendedName>
</protein>
<dbReference type="PANTHER" id="PTHR30408:SF12">
    <property type="entry name" value="TYPE I RESTRICTION ENZYME MJAVIII SPECIFICITY SUBUNIT"/>
    <property type="match status" value="1"/>
</dbReference>
<dbReference type="InterPro" id="IPR052021">
    <property type="entry name" value="Type-I_RS_S_subunit"/>
</dbReference>
<keyword evidence="2" id="KW-0680">Restriction system</keyword>
<dbReference type="SUPFAM" id="SSF116734">
    <property type="entry name" value="DNA methylase specificity domain"/>
    <property type="match status" value="2"/>
</dbReference>
<feature type="domain" description="Type I restriction modification DNA specificity" evidence="4">
    <location>
        <begin position="13"/>
        <end position="184"/>
    </location>
</feature>
<dbReference type="GO" id="GO:0003677">
    <property type="term" value="F:DNA binding"/>
    <property type="evidence" value="ECO:0007669"/>
    <property type="project" value="UniProtKB-KW"/>
</dbReference>
<dbReference type="InterPro" id="IPR044946">
    <property type="entry name" value="Restrct_endonuc_typeI_TRD_sf"/>
</dbReference>
<comment type="caution">
    <text evidence="5">The sequence shown here is derived from an EMBL/GenBank/DDBJ whole genome shotgun (WGS) entry which is preliminary data.</text>
</comment>
<comment type="similarity">
    <text evidence="1">Belongs to the type-I restriction system S methylase family.</text>
</comment>
<dbReference type="Proteomes" id="UP000231056">
    <property type="component" value="Unassembled WGS sequence"/>
</dbReference>
<evidence type="ECO:0000256" key="1">
    <source>
        <dbReference type="ARBA" id="ARBA00010923"/>
    </source>
</evidence>
<evidence type="ECO:0000256" key="3">
    <source>
        <dbReference type="ARBA" id="ARBA00023125"/>
    </source>
</evidence>
<evidence type="ECO:0000256" key="2">
    <source>
        <dbReference type="ARBA" id="ARBA00022747"/>
    </source>
</evidence>
<sequence length="416" mass="46478">MPQLKEKQNIPSGWFETTLETECDFFKGQSLAKSDIDSSGKNKCILYGQLFTTYSEVIKDIKSRTNSDKGVVSRKGDVLVPASTTTVAKDLAIASALLEDNVLLGGDINVIRGKKNSYDPKFLAYYLTHYKNKDLSNYAQGVTIIHLSGTKFKEMSICIPKSVSEQEKIAEILSIVDEDIEKTKATIKTTEKLKRGLMQELFTRGIGHTKFQQTKNGEIPLEWNFELLDSVSKRGSGHTPNKQIPEYYNGGIKWISLADSKLLDHGEISKTKINISVEGISNSSAVLHPKGTVLLSRDAGVGKSAVMAETMAVSQHFITWTCSEKLNNWYLYYYLQLQKSVFERIAVGSTIKTIGLEFFRKYKVPVAPITEQQKIADMLLAVDEKISINKKLLAKQTELKKGLMQDLLSGNKRISI</sequence>
<dbReference type="Gene3D" id="1.10.287.1120">
    <property type="entry name" value="Bipartite methylase S protein"/>
    <property type="match status" value="1"/>
</dbReference>
<dbReference type="AlphaFoldDB" id="A0A2M6ITW3"/>
<gene>
    <name evidence="5" type="ORF">COV58_03205</name>
</gene>
<dbReference type="InterPro" id="IPR000055">
    <property type="entry name" value="Restrct_endonuc_typeI_TRD"/>
</dbReference>
<dbReference type="GO" id="GO:0009307">
    <property type="term" value="P:DNA restriction-modification system"/>
    <property type="evidence" value="ECO:0007669"/>
    <property type="project" value="UniProtKB-KW"/>
</dbReference>
<evidence type="ECO:0000259" key="4">
    <source>
        <dbReference type="Pfam" id="PF01420"/>
    </source>
</evidence>
<name>A0A2M6ITW3_9BACT</name>
<dbReference type="Pfam" id="PF01420">
    <property type="entry name" value="Methylase_S"/>
    <property type="match status" value="2"/>
</dbReference>
<evidence type="ECO:0000313" key="5">
    <source>
        <dbReference type="EMBL" id="PIQ73312.1"/>
    </source>
</evidence>
<keyword evidence="3" id="KW-0238">DNA-binding</keyword>
<reference evidence="5 6" key="1">
    <citation type="submission" date="2017-09" db="EMBL/GenBank/DDBJ databases">
        <title>Depth-based differentiation of microbial function through sediment-hosted aquifers and enrichment of novel symbionts in the deep terrestrial subsurface.</title>
        <authorList>
            <person name="Probst A.J."/>
            <person name="Ladd B."/>
            <person name="Jarett J.K."/>
            <person name="Geller-Mcgrath D.E."/>
            <person name="Sieber C.M."/>
            <person name="Emerson J.B."/>
            <person name="Anantharaman K."/>
            <person name="Thomas B.C."/>
            <person name="Malmstrom R."/>
            <person name="Stieglmeier M."/>
            <person name="Klingl A."/>
            <person name="Woyke T."/>
            <person name="Ryan C.M."/>
            <person name="Banfield J.F."/>
        </authorList>
    </citation>
    <scope>NUCLEOTIDE SEQUENCE [LARGE SCALE GENOMIC DNA]</scope>
    <source>
        <strain evidence="5">CG11_big_fil_rev_8_21_14_0_20_36_8</strain>
    </source>
</reference>
<accession>A0A2M6ITW3</accession>
<evidence type="ECO:0000313" key="6">
    <source>
        <dbReference type="Proteomes" id="UP000231056"/>
    </source>
</evidence>
<dbReference type="Gene3D" id="3.90.220.20">
    <property type="entry name" value="DNA methylase specificity domains"/>
    <property type="match status" value="2"/>
</dbReference>